<accession>A0ACD5FSC3</accession>
<reference evidence="1" key="1">
    <citation type="submission" date="2024-09" db="EMBL/GenBank/DDBJ databases">
        <title>The complete genome of Klebsiella pneumoniae phage phi1_175008.</title>
        <authorList>
            <person name="Li J."/>
            <person name="Feng Y."/>
            <person name="Zong Z."/>
        </authorList>
    </citation>
    <scope>NUCLEOTIDE SEQUENCE</scope>
</reference>
<protein>
    <submittedName>
        <fullName evidence="1">Uncharacterized protein</fullName>
    </submittedName>
</protein>
<evidence type="ECO:0000313" key="1">
    <source>
        <dbReference type="EMBL" id="XKX17703.1"/>
    </source>
</evidence>
<dbReference type="Proteomes" id="UP001365931">
    <property type="component" value="Segment"/>
</dbReference>
<name>A0ACD5FSC3_9CAUD</name>
<organism evidence="1 2">
    <name type="scientific">Klebsiella phage phi1_175008</name>
    <dbReference type="NCBI Taxonomy" id="3127744"/>
    <lineage>
        <taxon>Viruses</taxon>
        <taxon>Duplodnaviria</taxon>
        <taxon>Heunggongvirae</taxon>
        <taxon>Uroviricota</taxon>
        <taxon>Caudoviricetes</taxon>
        <taxon>Stephanstirmvirinae</taxon>
    </lineage>
</organism>
<gene>
    <name evidence="1" type="ORF">MVUOKPPV_CDS0306</name>
</gene>
<sequence>MRMIIFCNVMKNHIFQACNFRVFWSKRGYFTASSKAGSMPGAGRGYMESNGESPCEAVANLETALIARREELQQKINEISAALQEIREDGYQAQDLEMLAERKTPEL</sequence>
<dbReference type="EMBL" id="PQ360875">
    <property type="protein sequence ID" value="XKX17703.1"/>
    <property type="molecule type" value="Genomic_DNA"/>
</dbReference>
<proteinExistence type="predicted"/>
<evidence type="ECO:0000313" key="2">
    <source>
        <dbReference type="Proteomes" id="UP001365931"/>
    </source>
</evidence>